<dbReference type="SMART" id="SM00466">
    <property type="entry name" value="SRA"/>
    <property type="match status" value="1"/>
</dbReference>
<name>A0A3N4KZC8_9PEZI</name>
<dbReference type="PROSITE" id="PS51015">
    <property type="entry name" value="YDG"/>
    <property type="match status" value="1"/>
</dbReference>
<dbReference type="GO" id="GO:0005634">
    <property type="term" value="C:nucleus"/>
    <property type="evidence" value="ECO:0007669"/>
    <property type="project" value="UniProtKB-SubCell"/>
</dbReference>
<dbReference type="AlphaFoldDB" id="A0A3N4KZC8"/>
<feature type="compositionally biased region" description="Basic and acidic residues" evidence="3">
    <location>
        <begin position="39"/>
        <end position="58"/>
    </location>
</feature>
<evidence type="ECO:0000259" key="4">
    <source>
        <dbReference type="PROSITE" id="PS51015"/>
    </source>
</evidence>
<evidence type="ECO:0000256" key="2">
    <source>
        <dbReference type="PROSITE-ProRule" id="PRU00358"/>
    </source>
</evidence>
<evidence type="ECO:0000313" key="5">
    <source>
        <dbReference type="EMBL" id="RPB13691.1"/>
    </source>
</evidence>
<dbReference type="GO" id="GO:0044027">
    <property type="term" value="P:negative regulation of gene expression via chromosomal CpG island methylation"/>
    <property type="evidence" value="ECO:0007669"/>
    <property type="project" value="TreeGrafter"/>
</dbReference>
<feature type="region of interest" description="Disordered" evidence="3">
    <location>
        <begin position="101"/>
        <end position="120"/>
    </location>
</feature>
<dbReference type="InParanoid" id="A0A3N4KZC8"/>
<dbReference type="Proteomes" id="UP000277580">
    <property type="component" value="Unassembled WGS sequence"/>
</dbReference>
<dbReference type="STRING" id="1392247.A0A3N4KZC8"/>
<dbReference type="PANTHER" id="PTHR14140">
    <property type="entry name" value="E3 UBIQUITIN-PROTEIN LIGASE UHRF-RELATED"/>
    <property type="match status" value="1"/>
</dbReference>
<dbReference type="InterPro" id="IPR015947">
    <property type="entry name" value="PUA-like_sf"/>
</dbReference>
<dbReference type="Gene3D" id="2.30.280.10">
    <property type="entry name" value="SRA-YDG"/>
    <property type="match status" value="1"/>
</dbReference>
<dbReference type="Pfam" id="PF02182">
    <property type="entry name" value="SAD_SRA"/>
    <property type="match status" value="1"/>
</dbReference>
<feature type="region of interest" description="Disordered" evidence="3">
    <location>
        <begin position="1"/>
        <end position="69"/>
    </location>
</feature>
<reference evidence="5 6" key="1">
    <citation type="journal article" date="2018" name="Nat. Ecol. Evol.">
        <title>Pezizomycetes genomes reveal the molecular basis of ectomycorrhizal truffle lifestyle.</title>
        <authorList>
            <person name="Murat C."/>
            <person name="Payen T."/>
            <person name="Noel B."/>
            <person name="Kuo A."/>
            <person name="Morin E."/>
            <person name="Chen J."/>
            <person name="Kohler A."/>
            <person name="Krizsan K."/>
            <person name="Balestrini R."/>
            <person name="Da Silva C."/>
            <person name="Montanini B."/>
            <person name="Hainaut M."/>
            <person name="Levati E."/>
            <person name="Barry K.W."/>
            <person name="Belfiori B."/>
            <person name="Cichocki N."/>
            <person name="Clum A."/>
            <person name="Dockter R.B."/>
            <person name="Fauchery L."/>
            <person name="Guy J."/>
            <person name="Iotti M."/>
            <person name="Le Tacon F."/>
            <person name="Lindquist E.A."/>
            <person name="Lipzen A."/>
            <person name="Malagnac F."/>
            <person name="Mello A."/>
            <person name="Molinier V."/>
            <person name="Miyauchi S."/>
            <person name="Poulain J."/>
            <person name="Riccioni C."/>
            <person name="Rubini A."/>
            <person name="Sitrit Y."/>
            <person name="Splivallo R."/>
            <person name="Traeger S."/>
            <person name="Wang M."/>
            <person name="Zifcakova L."/>
            <person name="Wipf D."/>
            <person name="Zambonelli A."/>
            <person name="Paolocci F."/>
            <person name="Nowrousian M."/>
            <person name="Ottonello S."/>
            <person name="Baldrian P."/>
            <person name="Spatafora J.W."/>
            <person name="Henrissat B."/>
            <person name="Nagy L.G."/>
            <person name="Aury J.M."/>
            <person name="Wincker P."/>
            <person name="Grigoriev I.V."/>
            <person name="Bonfante P."/>
            <person name="Martin F.M."/>
        </authorList>
    </citation>
    <scope>NUCLEOTIDE SEQUENCE [LARGE SCALE GENOMIC DNA]</scope>
    <source>
        <strain evidence="5 6">CCBAS932</strain>
    </source>
</reference>
<sequence>MSGNPAPSIWSIKPKKKKNLGSPISSADTNNSNANPKKRGYDALTKSEKNDDAYIKNESEDDDIDPDLEDMFGLGIAAQSNKDEAQRQLEKKNKRALSRALKIEEEANSDQPRKKTRVRPAPALKSTLTRSEGLALETSTETINIAMRRFSENAHTAVDVTNLRECVQKLPFIPADSIMVLSKKTLDALSKLVRAGNALRIPQDIILEAQSLRNKWQRSVFDKAVMRGIASSSTINRDMVRGKIIKRTSGWRLEENYLHKVEPLVIGHNGLTVGDWWPLQICAMRDGAHGEMEAGISGNKEYGCISVVMSHGYSKDEDYGDRVLYCGTVGVPVKGTGTSVPSGGTKLLQTSLANGTPVRLLRSTKSKKHSAYAPSAGIRYDGLYVVTAYEILDEATQMYRFTMDRQPNQPAMRYEGPGVKPNVYDLREWNKLKDMMKGER</sequence>
<dbReference type="InterPro" id="IPR036987">
    <property type="entry name" value="SRA-YDG_sf"/>
</dbReference>
<protein>
    <recommendedName>
        <fullName evidence="4">YDG domain-containing protein</fullName>
    </recommendedName>
</protein>
<dbReference type="SUPFAM" id="SSF88697">
    <property type="entry name" value="PUA domain-like"/>
    <property type="match status" value="1"/>
</dbReference>
<feature type="compositionally biased region" description="Acidic residues" evidence="3">
    <location>
        <begin position="59"/>
        <end position="69"/>
    </location>
</feature>
<keyword evidence="6" id="KW-1185">Reference proteome</keyword>
<proteinExistence type="predicted"/>
<comment type="subcellular location">
    <subcellularLocation>
        <location evidence="2">Nucleus</location>
    </subcellularLocation>
</comment>
<feature type="compositionally biased region" description="Polar residues" evidence="3">
    <location>
        <begin position="22"/>
        <end position="35"/>
    </location>
</feature>
<dbReference type="GO" id="GO:0016567">
    <property type="term" value="P:protein ubiquitination"/>
    <property type="evidence" value="ECO:0007669"/>
    <property type="project" value="TreeGrafter"/>
</dbReference>
<evidence type="ECO:0000256" key="1">
    <source>
        <dbReference type="ARBA" id="ARBA00023242"/>
    </source>
</evidence>
<keyword evidence="1 2" id="KW-0539">Nucleus</keyword>
<evidence type="ECO:0000313" key="6">
    <source>
        <dbReference type="Proteomes" id="UP000277580"/>
    </source>
</evidence>
<organism evidence="5 6">
    <name type="scientific">Morchella conica CCBAS932</name>
    <dbReference type="NCBI Taxonomy" id="1392247"/>
    <lineage>
        <taxon>Eukaryota</taxon>
        <taxon>Fungi</taxon>
        <taxon>Dikarya</taxon>
        <taxon>Ascomycota</taxon>
        <taxon>Pezizomycotina</taxon>
        <taxon>Pezizomycetes</taxon>
        <taxon>Pezizales</taxon>
        <taxon>Morchellaceae</taxon>
        <taxon>Morchella</taxon>
    </lineage>
</organism>
<accession>A0A3N4KZC8</accession>
<dbReference type="InterPro" id="IPR003105">
    <property type="entry name" value="SRA_YDG"/>
</dbReference>
<evidence type="ECO:0000256" key="3">
    <source>
        <dbReference type="SAM" id="MobiDB-lite"/>
    </source>
</evidence>
<gene>
    <name evidence="5" type="ORF">P167DRAFT_573001</name>
</gene>
<dbReference type="InterPro" id="IPR045134">
    <property type="entry name" value="UHRF1/2-like"/>
</dbReference>
<dbReference type="PANTHER" id="PTHR14140:SF27">
    <property type="entry name" value="OS04G0289800 PROTEIN"/>
    <property type="match status" value="1"/>
</dbReference>
<dbReference type="OrthoDB" id="2270193at2759"/>
<feature type="domain" description="YDG" evidence="4">
    <location>
        <begin position="266"/>
        <end position="405"/>
    </location>
</feature>
<dbReference type="EMBL" id="ML119121">
    <property type="protein sequence ID" value="RPB13691.1"/>
    <property type="molecule type" value="Genomic_DNA"/>
</dbReference>
<dbReference type="GO" id="GO:0061630">
    <property type="term" value="F:ubiquitin protein ligase activity"/>
    <property type="evidence" value="ECO:0007669"/>
    <property type="project" value="TreeGrafter"/>
</dbReference>